<evidence type="ECO:0000256" key="7">
    <source>
        <dbReference type="RuleBase" id="RU365101"/>
    </source>
</evidence>
<dbReference type="GO" id="GO:0000785">
    <property type="term" value="C:chromatin"/>
    <property type="evidence" value="ECO:0007669"/>
    <property type="project" value="EnsemblFungi"/>
</dbReference>
<keyword evidence="8" id="KW-0175">Coiled coil</keyword>
<dbReference type="GO" id="GO:0005829">
    <property type="term" value="C:cytosol"/>
    <property type="evidence" value="ECO:0007669"/>
    <property type="project" value="EnsemblFungi"/>
</dbReference>
<dbReference type="PRINTS" id="PR00416">
    <property type="entry name" value="EUTPISMRASEI"/>
</dbReference>
<dbReference type="Gene3D" id="1.10.132.10">
    <property type="match status" value="1"/>
</dbReference>
<evidence type="ECO:0000256" key="3">
    <source>
        <dbReference type="ARBA" id="ARBA00023029"/>
    </source>
</evidence>
<dbReference type="GO" id="GO:0006338">
    <property type="term" value="P:chromatin remodeling"/>
    <property type="evidence" value="ECO:0007669"/>
    <property type="project" value="UniProtKB-ARBA"/>
</dbReference>
<dbReference type="CDD" id="cd00659">
    <property type="entry name" value="Topo_IB_C"/>
    <property type="match status" value="1"/>
</dbReference>
<evidence type="ECO:0000259" key="10">
    <source>
        <dbReference type="SMART" id="SM00435"/>
    </source>
</evidence>
<feature type="domain" description="DNA topoisomerase I eukaryotic-type" evidence="10">
    <location>
        <begin position="372"/>
        <end position="794"/>
    </location>
</feature>
<gene>
    <name evidence="11" type="ORF">BCR36DRAFT_355358</name>
</gene>
<dbReference type="OrthoDB" id="47179at2759"/>
<feature type="compositionally biased region" description="Basic residues" evidence="9">
    <location>
        <begin position="129"/>
        <end position="142"/>
    </location>
</feature>
<dbReference type="InterPro" id="IPR036202">
    <property type="entry name" value="TopoI_DNA-bd_euk_N_sf"/>
</dbReference>
<dbReference type="Pfam" id="PF01028">
    <property type="entry name" value="Topoisom_I"/>
    <property type="match status" value="1"/>
</dbReference>
<dbReference type="GO" id="GO:0003677">
    <property type="term" value="F:DNA binding"/>
    <property type="evidence" value="ECO:0007669"/>
    <property type="project" value="UniProtKB-UniRule"/>
</dbReference>
<dbReference type="PROSITE" id="PS52038">
    <property type="entry name" value="TOPO_IB_2"/>
    <property type="match status" value="1"/>
</dbReference>
<dbReference type="Pfam" id="PF14370">
    <property type="entry name" value="Topo_C_assoc"/>
    <property type="match status" value="1"/>
</dbReference>
<feature type="compositionally biased region" description="Polar residues" evidence="9">
    <location>
        <begin position="53"/>
        <end position="64"/>
    </location>
</feature>
<dbReference type="CDD" id="cd00660">
    <property type="entry name" value="Topoisomer_IB_N"/>
    <property type="match status" value="1"/>
</dbReference>
<evidence type="ECO:0000313" key="11">
    <source>
        <dbReference type="EMBL" id="ORX47892.1"/>
    </source>
</evidence>
<dbReference type="InterPro" id="IPR013030">
    <property type="entry name" value="DNA_topo_DNA_db_N_dom2"/>
</dbReference>
<dbReference type="InterPro" id="IPR013500">
    <property type="entry name" value="TopoI_cat_euk"/>
</dbReference>
<name>A0A1Y1V6E7_9FUNG</name>
<accession>A0A1Y1V6E7</accession>
<dbReference type="InterPro" id="IPR018521">
    <property type="entry name" value="TopoIB_AS"/>
</dbReference>
<dbReference type="Gene3D" id="2.170.11.10">
    <property type="entry name" value="DNA Topoisomerase I, domain 2"/>
    <property type="match status" value="1"/>
</dbReference>
<dbReference type="InterPro" id="IPR014711">
    <property type="entry name" value="TopoI_cat_a-hlx-sub_euk"/>
</dbReference>
<feature type="compositionally biased region" description="Acidic residues" evidence="9">
    <location>
        <begin position="30"/>
        <end position="44"/>
    </location>
</feature>
<dbReference type="GO" id="GO:0007059">
    <property type="term" value="P:chromosome segregation"/>
    <property type="evidence" value="ECO:0007669"/>
    <property type="project" value="TreeGrafter"/>
</dbReference>
<reference evidence="11 12" key="1">
    <citation type="submission" date="2016-08" db="EMBL/GenBank/DDBJ databases">
        <title>Genomes of anaerobic fungi encode conserved fungal cellulosomes for biomass hydrolysis.</title>
        <authorList>
            <consortium name="DOE Joint Genome Institute"/>
            <person name="Haitjema C.H."/>
            <person name="Gilmore S.P."/>
            <person name="Henske J.K."/>
            <person name="Solomon K.V."/>
            <person name="De Groot R."/>
            <person name="Kuo A."/>
            <person name="Mondo S.J."/>
            <person name="Salamov A.A."/>
            <person name="Labutti K."/>
            <person name="Zhao Z."/>
            <person name="Chiniquy J."/>
            <person name="Barry K."/>
            <person name="Brewer H.M."/>
            <person name="Purvine S.O."/>
            <person name="Wright A.T."/>
            <person name="Boxma B."/>
            <person name="Van Alen T."/>
            <person name="Hackstein J.H."/>
            <person name="Baker S.E."/>
            <person name="Grigoriev I.V."/>
            <person name="O'Malley M.A."/>
        </authorList>
    </citation>
    <scope>NUCLEOTIDE SEQUENCE [LARGE SCALE GENOMIC DNA]</scope>
    <source>
        <strain evidence="12">finn</strain>
    </source>
</reference>
<evidence type="ECO:0000256" key="2">
    <source>
        <dbReference type="ARBA" id="ARBA00006645"/>
    </source>
</evidence>
<dbReference type="EMBL" id="MCFH01000029">
    <property type="protein sequence ID" value="ORX47892.1"/>
    <property type="molecule type" value="Genomic_DNA"/>
</dbReference>
<dbReference type="STRING" id="1754191.A0A1Y1V6E7"/>
<dbReference type="InterPro" id="IPR013499">
    <property type="entry name" value="TopoI_euk"/>
</dbReference>
<dbReference type="FunFam" id="3.90.15.10:FF:000002">
    <property type="entry name" value="DNA topoisomerase I"/>
    <property type="match status" value="1"/>
</dbReference>
<reference evidence="11 12" key="2">
    <citation type="submission" date="2016-08" db="EMBL/GenBank/DDBJ databases">
        <title>Pervasive Adenine N6-methylation of Active Genes in Fungi.</title>
        <authorList>
            <consortium name="DOE Joint Genome Institute"/>
            <person name="Mondo S.J."/>
            <person name="Dannebaum R.O."/>
            <person name="Kuo R.C."/>
            <person name="Labutti K."/>
            <person name="Haridas S."/>
            <person name="Kuo A."/>
            <person name="Salamov A."/>
            <person name="Ahrendt S.R."/>
            <person name="Lipzen A."/>
            <person name="Sullivan W."/>
            <person name="Andreopoulos W.B."/>
            <person name="Clum A."/>
            <person name="Lindquist E."/>
            <person name="Daum C."/>
            <person name="Ramamoorthy G.K."/>
            <person name="Gryganskyi A."/>
            <person name="Culley D."/>
            <person name="Magnuson J.K."/>
            <person name="James T.Y."/>
            <person name="O'Malley M.A."/>
            <person name="Stajich J.E."/>
            <person name="Spatafora J.W."/>
            <person name="Visel A."/>
            <person name="Grigoriev I.V."/>
        </authorList>
    </citation>
    <scope>NUCLEOTIDE SEQUENCE [LARGE SCALE GENOMIC DNA]</scope>
    <source>
        <strain evidence="12">finn</strain>
    </source>
</reference>
<dbReference type="InterPro" id="IPR013034">
    <property type="entry name" value="DNA_topo_DNA_db_N_dom1"/>
</dbReference>
<dbReference type="GO" id="GO:0005730">
    <property type="term" value="C:nucleolus"/>
    <property type="evidence" value="ECO:0007669"/>
    <property type="project" value="TreeGrafter"/>
</dbReference>
<dbReference type="SUPFAM" id="SSF56741">
    <property type="entry name" value="Eukaryotic DNA topoisomerase I, N-terminal DNA-binding fragment"/>
    <property type="match status" value="1"/>
</dbReference>
<evidence type="ECO:0000256" key="9">
    <source>
        <dbReference type="SAM" id="MobiDB-lite"/>
    </source>
</evidence>
<comment type="catalytic activity">
    <reaction evidence="1 6 7">
        <text>ATP-independent breakage of single-stranded DNA, followed by passage and rejoining.</text>
        <dbReference type="EC" id="5.6.2.1"/>
    </reaction>
</comment>
<proteinExistence type="inferred from homology"/>
<keyword evidence="3 6" id="KW-0799">Topoisomerase</keyword>
<dbReference type="GO" id="GO:0003917">
    <property type="term" value="F:DNA topoisomerase type I (single strand cut, ATP-independent) activity"/>
    <property type="evidence" value="ECO:0007669"/>
    <property type="project" value="UniProtKB-UniRule"/>
</dbReference>
<dbReference type="InterPro" id="IPR025834">
    <property type="entry name" value="TopoI_C_dom"/>
</dbReference>
<keyword evidence="12" id="KW-1185">Reference proteome</keyword>
<dbReference type="EC" id="5.6.2.1" evidence="7"/>
<dbReference type="Gene3D" id="1.10.10.41">
    <property type="entry name" value="Yeast DNA topoisomerase - domain 1"/>
    <property type="match status" value="1"/>
</dbReference>
<dbReference type="Pfam" id="PF02919">
    <property type="entry name" value="Topoisom_I_N"/>
    <property type="match status" value="1"/>
</dbReference>
<feature type="compositionally biased region" description="Basic and acidic residues" evidence="9">
    <location>
        <begin position="143"/>
        <end position="171"/>
    </location>
</feature>
<comment type="function">
    <text evidence="7">Releases the supercoiling and torsional tension of DNA introduced during the DNA replication and transcription by transiently cleaving and rejoining one strand of the DNA duplex. Introduces a single-strand break via transesterification at the specific target site 5'-[CT]CCTTp site in duplex DNA. The scissile phosphodiester is attacked by the catalytic tyrosine of the enzyme, resulting in the formation of a DNA-(3'-phosphotyrosyl)-enzyme intermediate and the expulsion of a 5'-OH DNA strand. The free DNA strand then undergoes passage around the unbroken strand thus removing DNA supercoils. Finally, in the religation step, the DNA 5'-OH attacks the covalent intermediate to expel the active-site tyrosine and restore the DNA phosphodiester backbone.</text>
</comment>
<dbReference type="InterPro" id="IPR001631">
    <property type="entry name" value="TopoI"/>
</dbReference>
<feature type="region of interest" description="Disordered" evidence="9">
    <location>
        <begin position="1"/>
        <end position="204"/>
    </location>
</feature>
<evidence type="ECO:0000256" key="8">
    <source>
        <dbReference type="SAM" id="Coils"/>
    </source>
</evidence>
<sequence>MSNSDQSYFDSEEEIQEQENNPELIKTNEIVEDSDSDSDSEDDVPISQRRTKLNSTTSSISDATLINDKINSHSSSSSDSDSDQPLSKRMPNNNSSQKILDPKKRKIKKESKTTATNESSDSEDDIALSKRRKTTPLKKVKKEIKTEIKKEIETEIKREIKREIKTEEPKKATKRTRVKKEEDDEKPSKKKKTTAKVKEEKVSKKKKKEEEEDEVFRWWDNEKEDDSIKWTTLEHQGPYFPPEYVSHGIKMKYKGEPIDLVPECEEVANFYAQVIGTDWGENPTFRKNFFKDFLKVIKKKQPNCPIKKFEDCDFTPLTEYFTEQKEKRKAMTKEEKEVIKKEKQEIEDKYGWALLDERKEKVGNFRIEPPGLFRGRGEHPKTGTLKYRVYPESVTINIGKNAKIPEPPEGHKWGKIIHDNTVTWLAMWKENVNDSFKYVWLAAGSSLKGQSDFKKFEKARELKKHIGKIREEYTLELKDKLMATRQRATALYFIDKLALRAGNEKGDDVADTVGCCSLRYEHVTLEPPNRVIFDFLGKDSIRYYNEVEVSKQVYKNIEIFKRAPKKEGDMLFDRLNTTILNKYLQKSMKGLTAKVFRTYNASYTFQEELKKTVKNSTMNEKLLAYNRANRQVAILCNHQRAVSKNHSDQLKRIQDKILTSKYQRYLVSKEMLELDPTLKKKKPELGRLSRGITKEFIKSYEEKELEKKKAKLERDNEKRKIDGKELLTLEDMEKAKRQPSMERLQKQYDTLSKRIKAQQVLLIDKDENKATALGTSKINYIDPRISAAWCYKYDVPIEKIFNKSLRNKFKWAVEVDENFVF</sequence>
<evidence type="ECO:0000256" key="5">
    <source>
        <dbReference type="ARBA" id="ARBA00023235"/>
    </source>
</evidence>
<dbReference type="AlphaFoldDB" id="A0A1Y1V6E7"/>
<dbReference type="PROSITE" id="PS00176">
    <property type="entry name" value="TOPO_IB_1"/>
    <property type="match status" value="1"/>
</dbReference>
<feature type="coiled-coil region" evidence="8">
    <location>
        <begin position="322"/>
        <end position="349"/>
    </location>
</feature>
<feature type="coiled-coil region" evidence="8">
    <location>
        <begin position="698"/>
        <end position="761"/>
    </location>
</feature>
<evidence type="ECO:0000256" key="4">
    <source>
        <dbReference type="ARBA" id="ARBA00023125"/>
    </source>
</evidence>
<evidence type="ECO:0000313" key="12">
    <source>
        <dbReference type="Proteomes" id="UP000193719"/>
    </source>
</evidence>
<dbReference type="Proteomes" id="UP000193719">
    <property type="component" value="Unassembled WGS sequence"/>
</dbReference>
<dbReference type="InterPro" id="IPR008336">
    <property type="entry name" value="TopoI_DNA-bd_euk"/>
</dbReference>
<dbReference type="SUPFAM" id="SSF56349">
    <property type="entry name" value="DNA breaking-rejoining enzymes"/>
    <property type="match status" value="1"/>
</dbReference>
<dbReference type="PANTHER" id="PTHR10290:SF3">
    <property type="entry name" value="DNA TOPOISOMERASE 1"/>
    <property type="match status" value="1"/>
</dbReference>
<comment type="caution">
    <text evidence="11">The sequence shown here is derived from an EMBL/GenBank/DDBJ whole genome shotgun (WGS) entry which is preliminary data.</text>
</comment>
<dbReference type="InterPro" id="IPR051062">
    <property type="entry name" value="Topoisomerase_IB"/>
</dbReference>
<dbReference type="FunFam" id="1.10.10.41:FF:000001">
    <property type="entry name" value="DNA topoisomerase I"/>
    <property type="match status" value="1"/>
</dbReference>
<dbReference type="InterPro" id="IPR011010">
    <property type="entry name" value="DNA_brk_join_enz"/>
</dbReference>
<keyword evidence="5 6" id="KW-0413">Isomerase</keyword>
<dbReference type="SMART" id="SM00435">
    <property type="entry name" value="TOPEUc"/>
    <property type="match status" value="1"/>
</dbReference>
<evidence type="ECO:0000256" key="1">
    <source>
        <dbReference type="ARBA" id="ARBA00000213"/>
    </source>
</evidence>
<evidence type="ECO:0000256" key="6">
    <source>
        <dbReference type="PROSITE-ProRule" id="PRU01382"/>
    </source>
</evidence>
<comment type="similarity">
    <text evidence="2 6 7">Belongs to the type IB topoisomerase family.</text>
</comment>
<dbReference type="PANTHER" id="PTHR10290">
    <property type="entry name" value="DNA TOPOISOMERASE I"/>
    <property type="match status" value="1"/>
</dbReference>
<feature type="active site" description="O-(3'-phospho-DNA)-tyrosine intermediate" evidence="6">
    <location>
        <position position="780"/>
    </location>
</feature>
<dbReference type="FunFam" id="2.170.11.10:FF:000001">
    <property type="entry name" value="DNA topoisomerase I"/>
    <property type="match status" value="1"/>
</dbReference>
<keyword evidence="4 6" id="KW-0238">DNA-binding</keyword>
<protein>
    <recommendedName>
        <fullName evidence="7">DNA topoisomerase I</fullName>
        <ecNumber evidence="7">5.6.2.1</ecNumber>
    </recommendedName>
    <alternativeName>
        <fullName evidence="7">DNA topoisomerase 1</fullName>
    </alternativeName>
</protein>
<dbReference type="GO" id="GO:0006265">
    <property type="term" value="P:DNA topological change"/>
    <property type="evidence" value="ECO:0007669"/>
    <property type="project" value="UniProtKB-UniRule"/>
</dbReference>
<dbReference type="InterPro" id="IPR014727">
    <property type="entry name" value="TopoI_cat_a/b-sub_euk"/>
</dbReference>
<dbReference type="Gene3D" id="3.90.15.10">
    <property type="entry name" value="Topoisomerase I, Chain A, domain 3"/>
    <property type="match status" value="1"/>
</dbReference>
<dbReference type="GO" id="GO:0006260">
    <property type="term" value="P:DNA replication"/>
    <property type="evidence" value="ECO:0007669"/>
    <property type="project" value="TreeGrafter"/>
</dbReference>
<organism evidence="11 12">
    <name type="scientific">Piromyces finnis</name>
    <dbReference type="NCBI Taxonomy" id="1754191"/>
    <lineage>
        <taxon>Eukaryota</taxon>
        <taxon>Fungi</taxon>
        <taxon>Fungi incertae sedis</taxon>
        <taxon>Chytridiomycota</taxon>
        <taxon>Chytridiomycota incertae sedis</taxon>
        <taxon>Neocallimastigomycetes</taxon>
        <taxon>Neocallimastigales</taxon>
        <taxon>Neocallimastigaceae</taxon>
        <taxon>Piromyces</taxon>
    </lineage>
</organism>